<comment type="caution">
    <text evidence="3">The sequence shown here is derived from an EMBL/GenBank/DDBJ whole genome shotgun (WGS) entry which is preliminary data.</text>
</comment>
<keyword evidence="1" id="KW-0560">Oxidoreductase</keyword>
<evidence type="ECO:0000313" key="3">
    <source>
        <dbReference type="EMBL" id="KAJ3839756.1"/>
    </source>
</evidence>
<dbReference type="GO" id="GO:0016491">
    <property type="term" value="F:oxidoreductase activity"/>
    <property type="evidence" value="ECO:0007669"/>
    <property type="project" value="UniProtKB-KW"/>
</dbReference>
<dbReference type="PANTHER" id="PTHR33099">
    <property type="entry name" value="FE2OG DIOXYGENASE DOMAIN-CONTAINING PROTEIN"/>
    <property type="match status" value="1"/>
</dbReference>
<evidence type="ECO:0000313" key="4">
    <source>
        <dbReference type="Proteomes" id="UP001163846"/>
    </source>
</evidence>
<keyword evidence="1" id="KW-0408">Iron</keyword>
<evidence type="ECO:0000259" key="2">
    <source>
        <dbReference type="PROSITE" id="PS51471"/>
    </source>
</evidence>
<keyword evidence="1" id="KW-0479">Metal-binding</keyword>
<accession>A0AA38PBN0</accession>
<reference evidence="3" key="1">
    <citation type="submission" date="2022-08" db="EMBL/GenBank/DDBJ databases">
        <authorList>
            <consortium name="DOE Joint Genome Institute"/>
            <person name="Min B."/>
            <person name="Riley R."/>
            <person name="Sierra-Patev S."/>
            <person name="Naranjo-Ortiz M."/>
            <person name="Looney B."/>
            <person name="Konkel Z."/>
            <person name="Slot J.C."/>
            <person name="Sakamoto Y."/>
            <person name="Steenwyk J.L."/>
            <person name="Rokas A."/>
            <person name="Carro J."/>
            <person name="Camarero S."/>
            <person name="Ferreira P."/>
            <person name="Molpeceres G."/>
            <person name="Ruiz-Duenas F.J."/>
            <person name="Serrano A."/>
            <person name="Henrissat B."/>
            <person name="Drula E."/>
            <person name="Hughes K.W."/>
            <person name="Mata J.L."/>
            <person name="Ishikawa N.K."/>
            <person name="Vargas-Isla R."/>
            <person name="Ushijima S."/>
            <person name="Smith C.A."/>
            <person name="Ahrendt S."/>
            <person name="Andreopoulos W."/>
            <person name="He G."/>
            <person name="Labutti K."/>
            <person name="Lipzen A."/>
            <person name="Ng V."/>
            <person name="Sandor L."/>
            <person name="Barry K."/>
            <person name="Martinez A.T."/>
            <person name="Xiao Y."/>
            <person name="Gibbons J.G."/>
            <person name="Terashima K."/>
            <person name="Hibbett D.S."/>
            <person name="Grigoriev I.V."/>
        </authorList>
    </citation>
    <scope>NUCLEOTIDE SEQUENCE</scope>
    <source>
        <strain evidence="3">TFB9207</strain>
    </source>
</reference>
<sequence>MANASKEQLSDLISTCDAAPFGRGHQTVYDDSYRKALKLELSQFATPLELAGTIIPHQIQRDLVDTDTALRRQIRFEPYKLNIYDEGAFFKPHKDTPRRENMFGSLVVVFPTEHQGGDLILADGKHDWTFKASDALKNSTPDHPEIAFVAFYSDVTHEVLPVTSGARITLTYNLYFESTSLSVAARTDWDTKVNATIIKKI</sequence>
<dbReference type="PANTHER" id="PTHR33099:SF14">
    <property type="entry name" value="PROLYL 4-HYDROXYLASE ALPHA SUBUNIT FE(2+) 2OG DIOXYGENASE DOMAIN-CONTAINING PROTEIN"/>
    <property type="match status" value="1"/>
</dbReference>
<gene>
    <name evidence="3" type="ORF">F5878DRAFT_660022</name>
</gene>
<dbReference type="InterPro" id="IPR044862">
    <property type="entry name" value="Pro_4_hyd_alph_FE2OG_OXY"/>
</dbReference>
<dbReference type="InterPro" id="IPR005123">
    <property type="entry name" value="Oxoglu/Fe-dep_dioxygenase_dom"/>
</dbReference>
<proteinExistence type="inferred from homology"/>
<dbReference type="Proteomes" id="UP001163846">
    <property type="component" value="Unassembled WGS sequence"/>
</dbReference>
<dbReference type="PROSITE" id="PS51471">
    <property type="entry name" value="FE2OG_OXY"/>
    <property type="match status" value="1"/>
</dbReference>
<comment type="similarity">
    <text evidence="1">Belongs to the iron/ascorbate-dependent oxidoreductase family.</text>
</comment>
<keyword evidence="4" id="KW-1185">Reference proteome</keyword>
<dbReference type="AlphaFoldDB" id="A0AA38PBN0"/>
<dbReference type="EMBL" id="MU806111">
    <property type="protein sequence ID" value="KAJ3839756.1"/>
    <property type="molecule type" value="Genomic_DNA"/>
</dbReference>
<dbReference type="Pfam" id="PF13640">
    <property type="entry name" value="2OG-FeII_Oxy_3"/>
    <property type="match status" value="1"/>
</dbReference>
<dbReference type="Gene3D" id="2.60.120.620">
    <property type="entry name" value="q2cbj1_9rhob like domain"/>
    <property type="match status" value="1"/>
</dbReference>
<dbReference type="GO" id="GO:0046872">
    <property type="term" value="F:metal ion binding"/>
    <property type="evidence" value="ECO:0007669"/>
    <property type="project" value="UniProtKB-KW"/>
</dbReference>
<organism evidence="3 4">
    <name type="scientific">Lentinula raphanica</name>
    <dbReference type="NCBI Taxonomy" id="153919"/>
    <lineage>
        <taxon>Eukaryota</taxon>
        <taxon>Fungi</taxon>
        <taxon>Dikarya</taxon>
        <taxon>Basidiomycota</taxon>
        <taxon>Agaricomycotina</taxon>
        <taxon>Agaricomycetes</taxon>
        <taxon>Agaricomycetidae</taxon>
        <taxon>Agaricales</taxon>
        <taxon>Marasmiineae</taxon>
        <taxon>Omphalotaceae</taxon>
        <taxon>Lentinula</taxon>
    </lineage>
</organism>
<name>A0AA38PBN0_9AGAR</name>
<feature type="domain" description="Fe2OG dioxygenase" evidence="2">
    <location>
        <begin position="75"/>
        <end position="178"/>
    </location>
</feature>
<protein>
    <recommendedName>
        <fullName evidence="2">Fe2OG dioxygenase domain-containing protein</fullName>
    </recommendedName>
</protein>
<evidence type="ECO:0000256" key="1">
    <source>
        <dbReference type="RuleBase" id="RU003682"/>
    </source>
</evidence>